<sequence length="166" mass="18696">MISSALSRLFTDPWERSVTERSRQEPRLGSADEVKQAALTDETEPLLALPAPGAAESDTPRFDLRNISPRDFADLTHELYLDGTLTWDEFKLVGFPSELDPRYDETIGALIGEKANPDQPKDMLTQWEQRVDFEKRYNPHPDQVKIAEEALGKLAWISSAPLDLSA</sequence>
<proteinExistence type="predicted"/>
<accession>A0A178MXL4</accession>
<evidence type="ECO:0000313" key="3">
    <source>
        <dbReference type="Proteomes" id="UP000078428"/>
    </source>
</evidence>
<feature type="compositionally biased region" description="Basic and acidic residues" evidence="1">
    <location>
        <begin position="15"/>
        <end position="35"/>
    </location>
</feature>
<dbReference type="AlphaFoldDB" id="A0A178MXL4"/>
<gene>
    <name evidence="2" type="ORF">A6A04_12980</name>
</gene>
<comment type="caution">
    <text evidence="2">The sequence shown here is derived from an EMBL/GenBank/DDBJ whole genome shotgun (WGS) entry which is preliminary data.</text>
</comment>
<dbReference type="Proteomes" id="UP000078428">
    <property type="component" value="Unassembled WGS sequence"/>
</dbReference>
<feature type="compositionally biased region" description="Low complexity" evidence="1">
    <location>
        <begin position="45"/>
        <end position="55"/>
    </location>
</feature>
<dbReference type="RefSeq" id="WP_068489782.1">
    <property type="nucleotide sequence ID" value="NZ_LWQT01000037.1"/>
</dbReference>
<dbReference type="STRING" id="1285242.A6A04_12980"/>
<reference evidence="2 3" key="1">
    <citation type="submission" date="2016-04" db="EMBL/GenBank/DDBJ databases">
        <title>Draft genome sequence of freshwater magnetotactic bacteria Magnetospirillum marisnigri SP-1 and Magnetospirillum moscoviense BB-1.</title>
        <authorList>
            <person name="Koziaeva V."/>
            <person name="Dziuba M.V."/>
            <person name="Ivanov T.M."/>
            <person name="Kuznetsov B."/>
            <person name="Grouzdev D.S."/>
        </authorList>
    </citation>
    <scope>NUCLEOTIDE SEQUENCE [LARGE SCALE GENOMIC DNA]</scope>
    <source>
        <strain evidence="2 3">SP-1</strain>
    </source>
</reference>
<protein>
    <submittedName>
        <fullName evidence="2">Uncharacterized protein</fullName>
    </submittedName>
</protein>
<evidence type="ECO:0000313" key="2">
    <source>
        <dbReference type="EMBL" id="OAN54159.1"/>
    </source>
</evidence>
<name>A0A178MXL4_9PROT</name>
<dbReference type="OrthoDB" id="7365090at2"/>
<evidence type="ECO:0000256" key="1">
    <source>
        <dbReference type="SAM" id="MobiDB-lite"/>
    </source>
</evidence>
<keyword evidence="3" id="KW-1185">Reference proteome</keyword>
<feature type="region of interest" description="Disordered" evidence="1">
    <location>
        <begin position="15"/>
        <end position="63"/>
    </location>
</feature>
<organism evidence="2 3">
    <name type="scientific">Paramagnetospirillum marisnigri</name>
    <dbReference type="NCBI Taxonomy" id="1285242"/>
    <lineage>
        <taxon>Bacteria</taxon>
        <taxon>Pseudomonadati</taxon>
        <taxon>Pseudomonadota</taxon>
        <taxon>Alphaproteobacteria</taxon>
        <taxon>Rhodospirillales</taxon>
        <taxon>Magnetospirillaceae</taxon>
        <taxon>Paramagnetospirillum</taxon>
    </lineage>
</organism>
<dbReference type="EMBL" id="LWQT01000037">
    <property type="protein sequence ID" value="OAN54159.1"/>
    <property type="molecule type" value="Genomic_DNA"/>
</dbReference>